<feature type="region of interest" description="Disordered" evidence="1">
    <location>
        <begin position="289"/>
        <end position="321"/>
    </location>
</feature>
<sequence>MVNICQPISTVLKANLVNTCQQLRLPTHGIVKALRPRLRAFARHHPKLAANPRYASLYPRRRGQRGQGPSSTISADSESSDDKASPEPNADVEDHNHNINDQNAPEDDNNEVLDDNNTSPPSAITASHRASTALSPHNVSVANSRFSTPNNHHEHLASPRSFVAASPPHRSTHSPQLEAHARLSIIPYSYNYIQPTTRLLTSHKIYTLLAKNSQNIQSQDYNATCRSTRTGTPGATISNTAYPPPPRFRQYLRNGWTHHIPLTALTDRACANEPMGKKRSRDEFTLAFRTDGSFTVPSPHPTSLQDQQVDEDDEPKLTFHQ</sequence>
<accession>A0A409YY92</accession>
<organism evidence="2 3">
    <name type="scientific">Panaeolus cyanescens</name>
    <dbReference type="NCBI Taxonomy" id="181874"/>
    <lineage>
        <taxon>Eukaryota</taxon>
        <taxon>Fungi</taxon>
        <taxon>Dikarya</taxon>
        <taxon>Basidiomycota</taxon>
        <taxon>Agaricomycotina</taxon>
        <taxon>Agaricomycetes</taxon>
        <taxon>Agaricomycetidae</taxon>
        <taxon>Agaricales</taxon>
        <taxon>Agaricineae</taxon>
        <taxon>Galeropsidaceae</taxon>
        <taxon>Panaeolus</taxon>
    </lineage>
</organism>
<evidence type="ECO:0000256" key="1">
    <source>
        <dbReference type="SAM" id="MobiDB-lite"/>
    </source>
</evidence>
<gene>
    <name evidence="2" type="ORF">CVT24_002548</name>
</gene>
<feature type="region of interest" description="Disordered" evidence="1">
    <location>
        <begin position="51"/>
        <end position="134"/>
    </location>
</feature>
<name>A0A409YY92_9AGAR</name>
<dbReference type="AlphaFoldDB" id="A0A409YY92"/>
<evidence type="ECO:0000313" key="2">
    <source>
        <dbReference type="EMBL" id="PPR07949.1"/>
    </source>
</evidence>
<comment type="caution">
    <text evidence="2">The sequence shown here is derived from an EMBL/GenBank/DDBJ whole genome shotgun (WGS) entry which is preliminary data.</text>
</comment>
<evidence type="ECO:0000313" key="3">
    <source>
        <dbReference type="Proteomes" id="UP000284842"/>
    </source>
</evidence>
<protein>
    <submittedName>
        <fullName evidence="2">Uncharacterized protein</fullName>
    </submittedName>
</protein>
<reference evidence="2 3" key="1">
    <citation type="journal article" date="2018" name="Evol. Lett.">
        <title>Horizontal gene cluster transfer increased hallucinogenic mushroom diversity.</title>
        <authorList>
            <person name="Reynolds H.T."/>
            <person name="Vijayakumar V."/>
            <person name="Gluck-Thaler E."/>
            <person name="Korotkin H.B."/>
            <person name="Matheny P.B."/>
            <person name="Slot J.C."/>
        </authorList>
    </citation>
    <scope>NUCLEOTIDE SEQUENCE [LARGE SCALE GENOMIC DNA]</scope>
    <source>
        <strain evidence="2 3">2629</strain>
    </source>
</reference>
<dbReference type="Proteomes" id="UP000284842">
    <property type="component" value="Unassembled WGS sequence"/>
</dbReference>
<feature type="compositionally biased region" description="Polar residues" evidence="1">
    <location>
        <begin position="118"/>
        <end position="134"/>
    </location>
</feature>
<dbReference type="InParanoid" id="A0A409YY92"/>
<keyword evidence="3" id="KW-1185">Reference proteome</keyword>
<feature type="compositionally biased region" description="Low complexity" evidence="1">
    <location>
        <begin position="67"/>
        <end position="77"/>
    </location>
</feature>
<dbReference type="EMBL" id="NHTK01000239">
    <property type="protein sequence ID" value="PPR07949.1"/>
    <property type="molecule type" value="Genomic_DNA"/>
</dbReference>
<feature type="compositionally biased region" description="Polar residues" evidence="1">
    <location>
        <begin position="292"/>
        <end position="307"/>
    </location>
</feature>
<feature type="compositionally biased region" description="Acidic residues" evidence="1">
    <location>
        <begin position="104"/>
        <end position="114"/>
    </location>
</feature>
<proteinExistence type="predicted"/>